<comment type="caution">
    <text evidence="2">The sequence shown here is derived from an EMBL/GenBank/DDBJ whole genome shotgun (WGS) entry which is preliminary data.</text>
</comment>
<reference evidence="2 3" key="1">
    <citation type="submission" date="2016-10" db="EMBL/GenBank/DDBJ databases">
        <authorList>
            <person name="Varghese N."/>
            <person name="Submissions S."/>
        </authorList>
    </citation>
    <scope>NUCLEOTIDE SEQUENCE [LARGE SCALE GENOMIC DNA]</scope>
    <source>
        <strain evidence="2 3">CGMCC 1.12102</strain>
    </source>
</reference>
<gene>
    <name evidence="2" type="ORF">SAMN02927897_00748</name>
</gene>
<dbReference type="AlphaFoldDB" id="A0A1G4XFP6"/>
<feature type="coiled-coil region" evidence="1">
    <location>
        <begin position="9"/>
        <end position="82"/>
    </location>
</feature>
<organism evidence="2 3">
    <name type="scientific">Kosakonia sacchari</name>
    <dbReference type="NCBI Taxonomy" id="1158459"/>
    <lineage>
        <taxon>Bacteria</taxon>
        <taxon>Pseudomonadati</taxon>
        <taxon>Pseudomonadota</taxon>
        <taxon>Gammaproteobacteria</taxon>
        <taxon>Enterobacterales</taxon>
        <taxon>Enterobacteriaceae</taxon>
        <taxon>Kosakonia</taxon>
    </lineage>
</organism>
<sequence>MSPGKNGDVTETKEKIELEETELNKVKAERSKLIEQLLEKANLEHEEKEKIQHTLNSKEEELQNLQFELARLNKRLLTAQLKDREQVTMAADMPGRNDAQDRVEMNMITRVIPDLMTAMGVPDGNYKINLRDVINFFNRKYWKDGRSPFSQDMVELGYCSPESGLNFSGARYMRNLIKSKI</sequence>
<proteinExistence type="predicted"/>
<evidence type="ECO:0000313" key="3">
    <source>
        <dbReference type="Proteomes" id="UP000183569"/>
    </source>
</evidence>
<evidence type="ECO:0000313" key="2">
    <source>
        <dbReference type="EMBL" id="SCX40043.1"/>
    </source>
</evidence>
<protein>
    <submittedName>
        <fullName evidence="2">Uncharacterized protein</fullName>
    </submittedName>
</protein>
<evidence type="ECO:0000256" key="1">
    <source>
        <dbReference type="SAM" id="Coils"/>
    </source>
</evidence>
<name>A0A1G4XFP6_9ENTR</name>
<accession>A0A1G4XFP6</accession>
<keyword evidence="1" id="KW-0175">Coiled coil</keyword>
<dbReference type="EMBL" id="FMUI01000002">
    <property type="protein sequence ID" value="SCX40043.1"/>
    <property type="molecule type" value="Genomic_DNA"/>
</dbReference>
<dbReference type="Proteomes" id="UP000183569">
    <property type="component" value="Unassembled WGS sequence"/>
</dbReference>